<dbReference type="Proteomes" id="UP000499080">
    <property type="component" value="Unassembled WGS sequence"/>
</dbReference>
<sequence length="104" mass="11551">MDSPGSCYRHGYGSSKPPPTEPVRKNRAPDFTGQCCNQANARGTKPGIIQVQWIHPSCWQHVWVKQTTSCCILESAIRAQRFAMTTCNQGMLGDENLGLFPKNI</sequence>
<gene>
    <name evidence="2" type="ORF">AVEN_225579_1</name>
</gene>
<organism evidence="2 3">
    <name type="scientific">Araneus ventricosus</name>
    <name type="common">Orbweaver spider</name>
    <name type="synonym">Epeira ventricosa</name>
    <dbReference type="NCBI Taxonomy" id="182803"/>
    <lineage>
        <taxon>Eukaryota</taxon>
        <taxon>Metazoa</taxon>
        <taxon>Ecdysozoa</taxon>
        <taxon>Arthropoda</taxon>
        <taxon>Chelicerata</taxon>
        <taxon>Arachnida</taxon>
        <taxon>Araneae</taxon>
        <taxon>Araneomorphae</taxon>
        <taxon>Entelegynae</taxon>
        <taxon>Araneoidea</taxon>
        <taxon>Araneidae</taxon>
        <taxon>Araneus</taxon>
    </lineage>
</organism>
<dbReference type="AlphaFoldDB" id="A0A4Y2MQR1"/>
<accession>A0A4Y2MQR1</accession>
<keyword evidence="3" id="KW-1185">Reference proteome</keyword>
<protein>
    <submittedName>
        <fullName evidence="2">Uncharacterized protein</fullName>
    </submittedName>
</protein>
<evidence type="ECO:0000313" key="2">
    <source>
        <dbReference type="EMBL" id="GBN28187.1"/>
    </source>
</evidence>
<reference evidence="2 3" key="1">
    <citation type="journal article" date="2019" name="Sci. Rep.">
        <title>Orb-weaving spider Araneus ventricosus genome elucidates the spidroin gene catalogue.</title>
        <authorList>
            <person name="Kono N."/>
            <person name="Nakamura H."/>
            <person name="Ohtoshi R."/>
            <person name="Moran D.A.P."/>
            <person name="Shinohara A."/>
            <person name="Yoshida Y."/>
            <person name="Fujiwara M."/>
            <person name="Mori M."/>
            <person name="Tomita M."/>
            <person name="Arakawa K."/>
        </authorList>
    </citation>
    <scope>NUCLEOTIDE SEQUENCE [LARGE SCALE GENOMIC DNA]</scope>
</reference>
<proteinExistence type="predicted"/>
<feature type="region of interest" description="Disordered" evidence="1">
    <location>
        <begin position="1"/>
        <end position="28"/>
    </location>
</feature>
<evidence type="ECO:0000256" key="1">
    <source>
        <dbReference type="SAM" id="MobiDB-lite"/>
    </source>
</evidence>
<comment type="caution">
    <text evidence="2">The sequence shown here is derived from an EMBL/GenBank/DDBJ whole genome shotgun (WGS) entry which is preliminary data.</text>
</comment>
<name>A0A4Y2MQR1_ARAVE</name>
<dbReference type="EMBL" id="BGPR01007611">
    <property type="protein sequence ID" value="GBN28187.1"/>
    <property type="molecule type" value="Genomic_DNA"/>
</dbReference>
<evidence type="ECO:0000313" key="3">
    <source>
        <dbReference type="Proteomes" id="UP000499080"/>
    </source>
</evidence>